<evidence type="ECO:0000313" key="8">
    <source>
        <dbReference type="EMBL" id="ETF02968.1"/>
    </source>
</evidence>
<dbReference type="CDD" id="cd12169">
    <property type="entry name" value="PGDH_like_1"/>
    <property type="match status" value="1"/>
</dbReference>
<dbReference type="InterPro" id="IPR029752">
    <property type="entry name" value="D-isomer_DH_CS1"/>
</dbReference>
<dbReference type="InterPro" id="IPR006140">
    <property type="entry name" value="D-isomer_DH_NAD-bd"/>
</dbReference>
<dbReference type="PATRIC" id="fig|1424334.3.peg.1820"/>
<dbReference type="AlphaFoldDB" id="V8QUD6"/>
<keyword evidence="3 5" id="KW-0560">Oxidoreductase</keyword>
<dbReference type="STRING" id="1424334.W822_09065"/>
<evidence type="ECO:0000313" key="9">
    <source>
        <dbReference type="Proteomes" id="UP000018733"/>
    </source>
</evidence>
<feature type="domain" description="D-isomer specific 2-hydroxyacid dehydrogenase catalytic" evidence="6">
    <location>
        <begin position="22"/>
        <end position="315"/>
    </location>
</feature>
<dbReference type="FunFam" id="3.40.50.720:FF:000203">
    <property type="entry name" value="D-3-phosphoglycerate dehydrogenase (SerA)"/>
    <property type="match status" value="1"/>
</dbReference>
<dbReference type="Pfam" id="PF00389">
    <property type="entry name" value="2-Hacid_dh"/>
    <property type="match status" value="1"/>
</dbReference>
<dbReference type="OrthoDB" id="9805416at2"/>
<dbReference type="EMBL" id="AYXT01000009">
    <property type="protein sequence ID" value="ETF02968.1"/>
    <property type="molecule type" value="Genomic_DNA"/>
</dbReference>
<dbReference type="PROSITE" id="PS00671">
    <property type="entry name" value="D_2_HYDROXYACID_DH_3"/>
    <property type="match status" value="1"/>
</dbReference>
<dbReference type="InterPro" id="IPR006139">
    <property type="entry name" value="D-isomer_2_OHA_DH_cat_dom"/>
</dbReference>
<dbReference type="InterPro" id="IPR029753">
    <property type="entry name" value="D-isomer_DH_CS"/>
</dbReference>
<comment type="caution">
    <text evidence="8">The sequence shown here is derived from an EMBL/GenBank/DDBJ whole genome shotgun (WGS) entry which is preliminary data.</text>
</comment>
<reference evidence="8 9" key="1">
    <citation type="journal article" date="2014" name="Genome Announc.">
        <title>Draft Genome Sequence of Advenella kashmirensis Strain W13003, a Polycyclic Aromatic Hydrocarbon-Degrading Bacterium.</title>
        <authorList>
            <person name="Wang X."/>
            <person name="Jin D."/>
            <person name="Zhou L."/>
            <person name="Wu L."/>
            <person name="An W."/>
            <person name="Zhao L."/>
        </authorList>
    </citation>
    <scope>NUCLEOTIDE SEQUENCE [LARGE SCALE GENOMIC DNA]</scope>
    <source>
        <strain evidence="8 9">W13003</strain>
    </source>
</reference>
<feature type="domain" description="D-isomer specific 2-hydroxyacid dehydrogenase NAD-binding" evidence="7">
    <location>
        <begin position="115"/>
        <end position="289"/>
    </location>
</feature>
<dbReference type="InterPro" id="IPR050857">
    <property type="entry name" value="D-2-hydroxyacid_DH"/>
</dbReference>
<dbReference type="PANTHER" id="PTHR42789:SF1">
    <property type="entry name" value="D-ISOMER SPECIFIC 2-HYDROXYACID DEHYDROGENASE FAMILY PROTEIN (AFU_ORTHOLOGUE AFUA_6G10090)"/>
    <property type="match status" value="1"/>
</dbReference>
<dbReference type="SUPFAM" id="SSF51735">
    <property type="entry name" value="NAD(P)-binding Rossmann-fold domains"/>
    <property type="match status" value="1"/>
</dbReference>
<dbReference type="GO" id="GO:0008652">
    <property type="term" value="P:amino acid biosynthetic process"/>
    <property type="evidence" value="ECO:0007669"/>
    <property type="project" value="UniProtKB-KW"/>
</dbReference>
<accession>V8QUD6</accession>
<evidence type="ECO:0000256" key="2">
    <source>
        <dbReference type="ARBA" id="ARBA00022605"/>
    </source>
</evidence>
<evidence type="ECO:0000256" key="4">
    <source>
        <dbReference type="ARBA" id="ARBA00023027"/>
    </source>
</evidence>
<dbReference type="Pfam" id="PF02826">
    <property type="entry name" value="2-Hacid_dh_C"/>
    <property type="match status" value="1"/>
</dbReference>
<comment type="similarity">
    <text evidence="1 5">Belongs to the D-isomer specific 2-hydroxyacid dehydrogenase family.</text>
</comment>
<gene>
    <name evidence="8" type="ORF">W822_09065</name>
</gene>
<evidence type="ECO:0000256" key="3">
    <source>
        <dbReference type="ARBA" id="ARBA00023002"/>
    </source>
</evidence>
<dbReference type="PROSITE" id="PS00065">
    <property type="entry name" value="D_2_HYDROXYACID_DH_1"/>
    <property type="match status" value="1"/>
</dbReference>
<keyword evidence="4" id="KW-0520">NAD</keyword>
<dbReference type="eggNOG" id="COG0111">
    <property type="taxonomic scope" value="Bacteria"/>
</dbReference>
<evidence type="ECO:0000256" key="1">
    <source>
        <dbReference type="ARBA" id="ARBA00005854"/>
    </source>
</evidence>
<organism evidence="8 9">
    <name type="scientific">Advenella kashmirensis W13003</name>
    <dbReference type="NCBI Taxonomy" id="1424334"/>
    <lineage>
        <taxon>Bacteria</taxon>
        <taxon>Pseudomonadati</taxon>
        <taxon>Pseudomonadota</taxon>
        <taxon>Betaproteobacteria</taxon>
        <taxon>Burkholderiales</taxon>
        <taxon>Alcaligenaceae</taxon>
    </lineage>
</organism>
<evidence type="ECO:0000259" key="6">
    <source>
        <dbReference type="Pfam" id="PF00389"/>
    </source>
</evidence>
<sequence length="325" mass="35478">MSTPKIAVIDDYQNIAYKCADWEPVRSQAQVTVFNKPWTSEDDLVDKLGEFNIIMLLRERTAFPARVLERLPNLKFIAMTGARTSTLDLEACAKLGILVSYTSSHPSTPTAELAIALMLSCARALPQAMQNIKDGRWQEDLPLGSALEGKCLGIVGLGKLGSRVARIAQAIGMDTVAWSQNLTTEKASEHGVKRVEKSELFALADVVSVHLTLSDRTRGVIGREELSQMKPGAILVNTSRGPLVDEAALLDALESKRIIAGLDVYDVEPLRENHPFRSLPNVIATPHLGYVVDDALRHLYQENVANVLAYLAGTPQRLKNLAAGS</sequence>
<dbReference type="GO" id="GO:0051287">
    <property type="term" value="F:NAD binding"/>
    <property type="evidence" value="ECO:0007669"/>
    <property type="project" value="InterPro"/>
</dbReference>
<protein>
    <submittedName>
        <fullName evidence="8">2-hydroxyacid dehydrogenase</fullName>
    </submittedName>
</protein>
<keyword evidence="9" id="KW-1185">Reference proteome</keyword>
<dbReference type="SUPFAM" id="SSF52283">
    <property type="entry name" value="Formate/glycerate dehydrogenase catalytic domain-like"/>
    <property type="match status" value="1"/>
</dbReference>
<proteinExistence type="inferred from homology"/>
<dbReference type="Gene3D" id="3.40.50.720">
    <property type="entry name" value="NAD(P)-binding Rossmann-like Domain"/>
    <property type="match status" value="2"/>
</dbReference>
<dbReference type="RefSeq" id="WP_024004788.1">
    <property type="nucleotide sequence ID" value="NZ_KI650979.1"/>
</dbReference>
<dbReference type="PANTHER" id="PTHR42789">
    <property type="entry name" value="D-ISOMER SPECIFIC 2-HYDROXYACID DEHYDROGENASE FAMILY PROTEIN (AFU_ORTHOLOGUE AFUA_6G10090)"/>
    <property type="match status" value="1"/>
</dbReference>
<dbReference type="Proteomes" id="UP000018733">
    <property type="component" value="Unassembled WGS sequence"/>
</dbReference>
<keyword evidence="2" id="KW-0028">Amino-acid biosynthesis</keyword>
<evidence type="ECO:0000256" key="5">
    <source>
        <dbReference type="RuleBase" id="RU003719"/>
    </source>
</evidence>
<evidence type="ECO:0000259" key="7">
    <source>
        <dbReference type="Pfam" id="PF02826"/>
    </source>
</evidence>
<dbReference type="GO" id="GO:0016616">
    <property type="term" value="F:oxidoreductase activity, acting on the CH-OH group of donors, NAD or NADP as acceptor"/>
    <property type="evidence" value="ECO:0007669"/>
    <property type="project" value="InterPro"/>
</dbReference>
<dbReference type="HOGENOM" id="CLU_019796_1_4_4"/>
<name>V8QUD6_9BURK</name>
<dbReference type="InterPro" id="IPR036291">
    <property type="entry name" value="NAD(P)-bd_dom_sf"/>
</dbReference>